<feature type="region of interest" description="Disordered" evidence="1">
    <location>
        <begin position="446"/>
        <end position="578"/>
    </location>
</feature>
<gene>
    <name evidence="2" type="ORF">DGUA_6G014510</name>
</gene>
<feature type="compositionally biased region" description="Basic and acidic residues" evidence="1">
    <location>
        <begin position="258"/>
        <end position="267"/>
    </location>
</feature>
<feature type="compositionally biased region" description="Basic and acidic residues" evidence="1">
    <location>
        <begin position="58"/>
        <end position="75"/>
    </location>
</feature>
<dbReference type="Proteomes" id="UP000268350">
    <property type="component" value="Unassembled WGS sequence"/>
</dbReference>
<feature type="region of interest" description="Disordered" evidence="1">
    <location>
        <begin position="318"/>
        <end position="405"/>
    </location>
</feature>
<feature type="compositionally biased region" description="Basic and acidic residues" evidence="1">
    <location>
        <begin position="83"/>
        <end position="129"/>
    </location>
</feature>
<evidence type="ECO:0000313" key="3">
    <source>
        <dbReference type="Proteomes" id="UP000268350"/>
    </source>
</evidence>
<evidence type="ECO:0000313" key="2">
    <source>
        <dbReference type="EMBL" id="SPP84702.1"/>
    </source>
</evidence>
<dbReference type="AlphaFoldDB" id="A0A3B0JW84"/>
<proteinExistence type="predicted"/>
<feature type="region of interest" description="Disordered" evidence="1">
    <location>
        <begin position="1"/>
        <end position="141"/>
    </location>
</feature>
<feature type="compositionally biased region" description="Polar residues" evidence="1">
    <location>
        <begin position="551"/>
        <end position="567"/>
    </location>
</feature>
<name>A0A3B0JW84_DROGU</name>
<feature type="compositionally biased region" description="Low complexity" evidence="1">
    <location>
        <begin position="280"/>
        <end position="301"/>
    </location>
</feature>
<feature type="non-terminal residue" evidence="2">
    <location>
        <position position="602"/>
    </location>
</feature>
<dbReference type="STRING" id="7266.A0A3B0JW84"/>
<feature type="compositionally biased region" description="Polar residues" evidence="1">
    <location>
        <begin position="318"/>
        <end position="344"/>
    </location>
</feature>
<evidence type="ECO:0000256" key="1">
    <source>
        <dbReference type="SAM" id="MobiDB-lite"/>
    </source>
</evidence>
<dbReference type="EMBL" id="OUUW01000009">
    <property type="protein sequence ID" value="SPP84702.1"/>
    <property type="molecule type" value="Genomic_DNA"/>
</dbReference>
<feature type="compositionally biased region" description="Polar residues" evidence="1">
    <location>
        <begin position="268"/>
        <end position="279"/>
    </location>
</feature>
<sequence length="602" mass="63781">MGGGFAGPPITLATSNQSPALASDKNNKEKEQHQTYPRTQIEAKAGRTASRSSTVAPMHEKLLEQEETRKEKTERATSLLGGKVKEKPPKDKPPKQSKFAERLRRSFRRGDHRSLEIKRQEPTPDELRAKSRATPPLPLPLPLASENNNLIAGRSPSAFALSQLHLPGVGLGGHINPALLLDSPDECTPPEYAYRHLSSVATTNSSTSLESNCELGELSGSQTSVFYWACGQQATNASMGGEVSTANGGAAAGSQQEAQERAKRRLETQSSNRSDQQPVSITTTTSSAPASGSRSCSLTSESSSVRLTRLQNFLFKSSNESSRSCQGHSNEGFTASSHNSSSGEWEQLGAHGPLSSSSGVGFHGGSFPEESTPDETDATDAGSTLPVESGEAGGGYYQYTLTSPNNPFLPEITARTYHSTYEDDGLEQMEELQLDGNVTSVKYNASAAGTRSAQLPTPAYSRAGSQESTHSESGVSCPPGPSPSPASSSSSTPGRHRRKLFSLNSPTRLLHHAPAAQPTPTASPPSSAQQESSGRFHSGSLVRSLNPFLPTASSPKRGSPLKQSAVTSPGAVTPDLGTKREEFLRATMKICLVVSPPSSKLQ</sequence>
<dbReference type="OMA" id="EMRINIF"/>
<feature type="compositionally biased region" description="Low complexity" evidence="1">
    <location>
        <begin position="513"/>
        <end position="533"/>
    </location>
</feature>
<feature type="region of interest" description="Disordered" evidence="1">
    <location>
        <begin position="238"/>
        <end position="301"/>
    </location>
</feature>
<feature type="compositionally biased region" description="Low complexity" evidence="1">
    <location>
        <begin position="246"/>
        <end position="257"/>
    </location>
</feature>
<accession>A0A3B0JW84</accession>
<keyword evidence="3" id="KW-1185">Reference proteome</keyword>
<reference evidence="3" key="1">
    <citation type="submission" date="2018-01" db="EMBL/GenBank/DDBJ databases">
        <authorList>
            <person name="Alioto T."/>
            <person name="Alioto T."/>
        </authorList>
    </citation>
    <scope>NUCLEOTIDE SEQUENCE [LARGE SCALE GENOMIC DNA]</scope>
</reference>
<feature type="compositionally biased region" description="Polar residues" evidence="1">
    <location>
        <begin position="446"/>
        <end position="455"/>
    </location>
</feature>
<protein>
    <submittedName>
        <fullName evidence="2">Uncharacterized protein</fullName>
    </submittedName>
</protein>
<organism evidence="2 3">
    <name type="scientific">Drosophila guanche</name>
    <name type="common">Fruit fly</name>
    <dbReference type="NCBI Taxonomy" id="7266"/>
    <lineage>
        <taxon>Eukaryota</taxon>
        <taxon>Metazoa</taxon>
        <taxon>Ecdysozoa</taxon>
        <taxon>Arthropoda</taxon>
        <taxon>Hexapoda</taxon>
        <taxon>Insecta</taxon>
        <taxon>Pterygota</taxon>
        <taxon>Neoptera</taxon>
        <taxon>Endopterygota</taxon>
        <taxon>Diptera</taxon>
        <taxon>Brachycera</taxon>
        <taxon>Muscomorpha</taxon>
        <taxon>Ephydroidea</taxon>
        <taxon>Drosophilidae</taxon>
        <taxon>Drosophila</taxon>
        <taxon>Sophophora</taxon>
    </lineage>
</organism>
<dbReference type="OrthoDB" id="5585231at2759"/>